<dbReference type="InterPro" id="IPR043472">
    <property type="entry name" value="Macro_dom-like"/>
</dbReference>
<dbReference type="Pfam" id="PF01661">
    <property type="entry name" value="Macro"/>
    <property type="match status" value="2"/>
</dbReference>
<dbReference type="InterPro" id="IPR052056">
    <property type="entry name" value="Mono-ARTD/PARP"/>
</dbReference>
<comment type="subcellular location">
    <subcellularLocation>
        <location evidence="1">Nucleus</location>
    </subcellularLocation>
</comment>
<evidence type="ECO:0000256" key="1">
    <source>
        <dbReference type="ARBA" id="ARBA00004123"/>
    </source>
</evidence>
<evidence type="ECO:0000256" key="2">
    <source>
        <dbReference type="ARBA" id="ARBA00022676"/>
    </source>
</evidence>
<reference evidence="7 8" key="1">
    <citation type="submission" date="2024-11" db="EMBL/GenBank/DDBJ databases">
        <title>Chromosome-level genome assembly of the freshwater bivalve Anodonta woodiana.</title>
        <authorList>
            <person name="Chen X."/>
        </authorList>
    </citation>
    <scope>NUCLEOTIDE SEQUENCE [LARGE SCALE GENOMIC DNA]</scope>
    <source>
        <strain evidence="7">MN2024</strain>
        <tissue evidence="7">Gills</tissue>
    </source>
</reference>
<proteinExistence type="predicted"/>
<evidence type="ECO:0000259" key="6">
    <source>
        <dbReference type="PROSITE" id="PS51154"/>
    </source>
</evidence>
<dbReference type="InterPro" id="IPR002589">
    <property type="entry name" value="Macro_dom"/>
</dbReference>
<sequence>MAASDGPLNFKSSRFSYKFVFGSLQVYVYESSIVDITDVDCIVNSVNEQLKFKTGVALDIAAEAGERYVEECKSYVSSHGPLNTAEVITLKVPLRSSVRIMLARCGCPSKSSQPIDDSLFRTIINILKEAANQRFNRIAIPGIGTGQIGFPINHCARVYVRALHEFVFSTQEGISGIVQEVHYVDVNAEVLKAIKEAHQEMNVVTDPGTLRTERNRRITEPECQVFHLSSTLIVKVCTKSLDTIDRVDAVVCRINTKFEGGVVSKLLLTLGGKGYQNAFHKLRSSNPKVNDGVVLVLTADVRIASHVLLAVCEGQKTLNIETDNLKPLYHNIFQTSRQKRFRRIAMPLIGLGKQWNFGRIEAIVKTLVEVLNRESKYGGEVFEITIADKASVVTDSLKHLLDCK</sequence>
<dbReference type="PROSITE" id="PS51154">
    <property type="entry name" value="MACRO"/>
    <property type="match status" value="1"/>
</dbReference>
<keyword evidence="2" id="KW-0328">Glycosyltransferase</keyword>
<dbReference type="SUPFAM" id="SSF52949">
    <property type="entry name" value="Macro domain-like"/>
    <property type="match status" value="2"/>
</dbReference>
<accession>A0ABD3VV66</accession>
<protein>
    <recommendedName>
        <fullName evidence="6">Macro domain-containing protein</fullName>
    </recommendedName>
</protein>
<dbReference type="PANTHER" id="PTHR14453">
    <property type="entry name" value="PARP/ZINC FINGER CCCH TYPE DOMAIN CONTAINING PROTEIN"/>
    <property type="match status" value="1"/>
</dbReference>
<dbReference type="GO" id="GO:0005634">
    <property type="term" value="C:nucleus"/>
    <property type="evidence" value="ECO:0007669"/>
    <property type="project" value="UniProtKB-SubCell"/>
</dbReference>
<evidence type="ECO:0000256" key="4">
    <source>
        <dbReference type="ARBA" id="ARBA00023027"/>
    </source>
</evidence>
<feature type="domain" description="Macro" evidence="6">
    <location>
        <begin position="13"/>
        <end position="202"/>
    </location>
</feature>
<evidence type="ECO:0000256" key="3">
    <source>
        <dbReference type="ARBA" id="ARBA00022679"/>
    </source>
</evidence>
<dbReference type="Gene3D" id="3.40.220.10">
    <property type="entry name" value="Leucine Aminopeptidase, subunit E, domain 1"/>
    <property type="match status" value="2"/>
</dbReference>
<evidence type="ECO:0000313" key="8">
    <source>
        <dbReference type="Proteomes" id="UP001634394"/>
    </source>
</evidence>
<evidence type="ECO:0000256" key="5">
    <source>
        <dbReference type="ARBA" id="ARBA00023242"/>
    </source>
</evidence>
<dbReference type="GO" id="GO:0016757">
    <property type="term" value="F:glycosyltransferase activity"/>
    <property type="evidence" value="ECO:0007669"/>
    <property type="project" value="UniProtKB-KW"/>
</dbReference>
<dbReference type="PANTHER" id="PTHR14453:SF67">
    <property type="entry name" value="POLY [ADP-RIBOSE] POLYMERASE"/>
    <property type="match status" value="1"/>
</dbReference>
<keyword evidence="8" id="KW-1185">Reference proteome</keyword>
<keyword evidence="5" id="KW-0539">Nucleus</keyword>
<dbReference type="Proteomes" id="UP001634394">
    <property type="component" value="Unassembled WGS sequence"/>
</dbReference>
<organism evidence="7 8">
    <name type="scientific">Sinanodonta woodiana</name>
    <name type="common">Chinese pond mussel</name>
    <name type="synonym">Anodonta woodiana</name>
    <dbReference type="NCBI Taxonomy" id="1069815"/>
    <lineage>
        <taxon>Eukaryota</taxon>
        <taxon>Metazoa</taxon>
        <taxon>Spiralia</taxon>
        <taxon>Lophotrochozoa</taxon>
        <taxon>Mollusca</taxon>
        <taxon>Bivalvia</taxon>
        <taxon>Autobranchia</taxon>
        <taxon>Heteroconchia</taxon>
        <taxon>Palaeoheterodonta</taxon>
        <taxon>Unionida</taxon>
        <taxon>Unionoidea</taxon>
        <taxon>Unionidae</taxon>
        <taxon>Unioninae</taxon>
        <taxon>Sinanodonta</taxon>
    </lineage>
</organism>
<dbReference type="EMBL" id="JBJQND010000010">
    <property type="protein sequence ID" value="KAL3864403.1"/>
    <property type="molecule type" value="Genomic_DNA"/>
</dbReference>
<evidence type="ECO:0000313" key="7">
    <source>
        <dbReference type="EMBL" id="KAL3864403.1"/>
    </source>
</evidence>
<keyword evidence="4" id="KW-0520">NAD</keyword>
<gene>
    <name evidence="7" type="ORF">ACJMK2_006089</name>
</gene>
<comment type="caution">
    <text evidence="7">The sequence shown here is derived from an EMBL/GenBank/DDBJ whole genome shotgun (WGS) entry which is preliminary data.</text>
</comment>
<keyword evidence="3" id="KW-0808">Transferase</keyword>
<dbReference type="AlphaFoldDB" id="A0ABD3VV66"/>
<name>A0ABD3VV66_SINWO</name>
<dbReference type="SMART" id="SM00506">
    <property type="entry name" value="A1pp"/>
    <property type="match status" value="1"/>
</dbReference>